<accession>A0A0B6YN53</accession>
<evidence type="ECO:0000256" key="2">
    <source>
        <dbReference type="SAM" id="Phobius"/>
    </source>
</evidence>
<keyword evidence="2" id="KW-0472">Membrane</keyword>
<protein>
    <submittedName>
        <fullName evidence="3">Uncharacterized protein</fullName>
    </submittedName>
</protein>
<feature type="non-terminal residue" evidence="3">
    <location>
        <position position="183"/>
    </location>
</feature>
<organism evidence="3">
    <name type="scientific">Arion vulgaris</name>
    <dbReference type="NCBI Taxonomy" id="1028688"/>
    <lineage>
        <taxon>Eukaryota</taxon>
        <taxon>Metazoa</taxon>
        <taxon>Spiralia</taxon>
        <taxon>Lophotrochozoa</taxon>
        <taxon>Mollusca</taxon>
        <taxon>Gastropoda</taxon>
        <taxon>Heterobranchia</taxon>
        <taxon>Euthyneura</taxon>
        <taxon>Panpulmonata</taxon>
        <taxon>Eupulmonata</taxon>
        <taxon>Stylommatophora</taxon>
        <taxon>Helicina</taxon>
        <taxon>Arionoidea</taxon>
        <taxon>Arionidae</taxon>
        <taxon>Arion</taxon>
    </lineage>
</organism>
<reference evidence="3" key="1">
    <citation type="submission" date="2014-12" db="EMBL/GenBank/DDBJ databases">
        <title>Insight into the proteome of Arion vulgaris.</title>
        <authorList>
            <person name="Aradska J."/>
            <person name="Bulat T."/>
            <person name="Smidak R."/>
            <person name="Sarate P."/>
            <person name="Gangsoo J."/>
            <person name="Sialana F."/>
            <person name="Bilban M."/>
            <person name="Lubec G."/>
        </authorList>
    </citation>
    <scope>NUCLEOTIDE SEQUENCE</scope>
    <source>
        <tissue evidence="3">Skin</tissue>
    </source>
</reference>
<gene>
    <name evidence="3" type="primary">ORF30584</name>
</gene>
<keyword evidence="2" id="KW-0812">Transmembrane</keyword>
<dbReference type="EMBL" id="HACG01010727">
    <property type="protein sequence ID" value="CEK57592.1"/>
    <property type="molecule type" value="Transcribed_RNA"/>
</dbReference>
<evidence type="ECO:0000256" key="1">
    <source>
        <dbReference type="SAM" id="MobiDB-lite"/>
    </source>
</evidence>
<feature type="transmembrane region" description="Helical" evidence="2">
    <location>
        <begin position="20"/>
        <end position="46"/>
    </location>
</feature>
<evidence type="ECO:0000313" key="3">
    <source>
        <dbReference type="EMBL" id="CEK57592.1"/>
    </source>
</evidence>
<dbReference type="AlphaFoldDB" id="A0A0B6YN53"/>
<feature type="region of interest" description="Disordered" evidence="1">
    <location>
        <begin position="130"/>
        <end position="149"/>
    </location>
</feature>
<keyword evidence="2" id="KW-1133">Transmembrane helix</keyword>
<proteinExistence type="predicted"/>
<name>A0A0B6YN53_9EUPU</name>
<sequence length="183" mass="20508">TNHQPLPHTHQPFLSRRCLFIIAMISLTSSVISSGLAILCCVYNIVPAQEDNTFKNGDYDPCIPCFHLRGQDGLISSLADQLVIRMTPQNEEVCCARNSGQMSTLLQTIMNKQRKITVGRAPVKQKFRPSPVSAHRHLWPGGKASQKEDGELKCEKSRCHLQLNADINIHREHAQNVTVRNNS</sequence>
<feature type="non-terminal residue" evidence="3">
    <location>
        <position position="1"/>
    </location>
</feature>